<dbReference type="InterPro" id="IPR001584">
    <property type="entry name" value="Integrase_cat-core"/>
</dbReference>
<name>A0ABM4W890_COFAR</name>
<dbReference type="PROSITE" id="PS50994">
    <property type="entry name" value="INTEGRASE"/>
    <property type="match status" value="1"/>
</dbReference>
<accession>A0ABM4W890</accession>
<gene>
    <name evidence="3" type="primary">LOC140021135</name>
</gene>
<dbReference type="PANTHER" id="PTHR42648">
    <property type="entry name" value="TRANSPOSASE, PUTATIVE-RELATED"/>
    <property type="match status" value="1"/>
</dbReference>
<dbReference type="InterPro" id="IPR036397">
    <property type="entry name" value="RNaseH_sf"/>
</dbReference>
<feature type="domain" description="Integrase catalytic" evidence="1">
    <location>
        <begin position="1"/>
        <end position="83"/>
    </location>
</feature>
<keyword evidence="2" id="KW-1185">Reference proteome</keyword>
<dbReference type="InterPro" id="IPR012337">
    <property type="entry name" value="RNaseH-like_sf"/>
</dbReference>
<reference evidence="3" key="1">
    <citation type="submission" date="2025-08" db="UniProtKB">
        <authorList>
            <consortium name="RefSeq"/>
        </authorList>
    </citation>
    <scope>IDENTIFICATION</scope>
    <source>
        <tissue evidence="3">Leaves</tissue>
    </source>
</reference>
<evidence type="ECO:0000313" key="3">
    <source>
        <dbReference type="RefSeq" id="XP_071928007.1"/>
    </source>
</evidence>
<dbReference type="Gene3D" id="3.30.420.10">
    <property type="entry name" value="Ribonuclease H-like superfamily/Ribonuclease H"/>
    <property type="match status" value="1"/>
</dbReference>
<dbReference type="RefSeq" id="XP_071928007.1">
    <property type="nucleotide sequence ID" value="XM_072071906.1"/>
</dbReference>
<organism evidence="2 3">
    <name type="scientific">Coffea arabica</name>
    <name type="common">Arabian coffee</name>
    <dbReference type="NCBI Taxonomy" id="13443"/>
    <lineage>
        <taxon>Eukaryota</taxon>
        <taxon>Viridiplantae</taxon>
        <taxon>Streptophyta</taxon>
        <taxon>Embryophyta</taxon>
        <taxon>Tracheophyta</taxon>
        <taxon>Spermatophyta</taxon>
        <taxon>Magnoliopsida</taxon>
        <taxon>eudicotyledons</taxon>
        <taxon>Gunneridae</taxon>
        <taxon>Pentapetalae</taxon>
        <taxon>asterids</taxon>
        <taxon>lamiids</taxon>
        <taxon>Gentianales</taxon>
        <taxon>Rubiaceae</taxon>
        <taxon>Ixoroideae</taxon>
        <taxon>Gardenieae complex</taxon>
        <taxon>Bertiereae - Coffeeae clade</taxon>
        <taxon>Coffeeae</taxon>
        <taxon>Coffea</taxon>
    </lineage>
</organism>
<sequence length="289" mass="32282">MKLFFRNKGIVNQTSCVGTPQQNGVVERKHRDILNVASALRFQSNLPIKFLGECVLTATYILNRLPTSALGSKTPFEALFGKPPTYNHFRVFGCLCYAVNPLQLLEKFQPSISSSTLSSTLTPNTPSLVLDNDDQCVDSLYNSSHEVHNFEFTFSSIPNHELSATDNHVEEIQGFLPRQKQRIQRPPAYLKDYVCDNPNSSCHSNSVSISRASDTPYSLNSYLSNHHFSPPRQSFLAALLTETEPSTYSEASQDEKWRSAIQIELDALAANHIWDLALLPTGKKTIGCK</sequence>
<dbReference type="InterPro" id="IPR039537">
    <property type="entry name" value="Retrotran_Ty1/copia-like"/>
</dbReference>
<proteinExistence type="predicted"/>
<evidence type="ECO:0000313" key="2">
    <source>
        <dbReference type="Proteomes" id="UP001652660"/>
    </source>
</evidence>
<evidence type="ECO:0000259" key="1">
    <source>
        <dbReference type="PROSITE" id="PS50994"/>
    </source>
</evidence>
<dbReference type="GeneID" id="140021135"/>
<dbReference type="Proteomes" id="UP001652660">
    <property type="component" value="Chromosome 11e"/>
</dbReference>
<dbReference type="SUPFAM" id="SSF53098">
    <property type="entry name" value="Ribonuclease H-like"/>
    <property type="match status" value="1"/>
</dbReference>
<protein>
    <recommendedName>
        <fullName evidence="1">Integrase catalytic domain-containing protein</fullName>
    </recommendedName>
</protein>
<dbReference type="PANTHER" id="PTHR42648:SF31">
    <property type="entry name" value="RNA-DIRECTED DNA POLYMERASE"/>
    <property type="match status" value="1"/>
</dbReference>